<dbReference type="RefSeq" id="WP_153572420.1">
    <property type="nucleotide sequence ID" value="NZ_CP045725.1"/>
</dbReference>
<feature type="domain" description="Glycosyltransferase 2-like" evidence="1">
    <location>
        <begin position="15"/>
        <end position="141"/>
    </location>
</feature>
<dbReference type="PANTHER" id="PTHR43685:SF2">
    <property type="entry name" value="GLYCOSYLTRANSFERASE 2-LIKE DOMAIN-CONTAINING PROTEIN"/>
    <property type="match status" value="1"/>
</dbReference>
<dbReference type="EMBL" id="CP045725">
    <property type="protein sequence ID" value="QGF23890.1"/>
    <property type="molecule type" value="Genomic_DNA"/>
</dbReference>
<dbReference type="InterPro" id="IPR001173">
    <property type="entry name" value="Glyco_trans_2-like"/>
</dbReference>
<dbReference type="KEGG" id="rain:Rai3103_09600"/>
<dbReference type="PANTHER" id="PTHR43685">
    <property type="entry name" value="GLYCOSYLTRANSFERASE"/>
    <property type="match status" value="1"/>
</dbReference>
<evidence type="ECO:0000313" key="3">
    <source>
        <dbReference type="Proteomes" id="UP000386847"/>
    </source>
</evidence>
<protein>
    <submittedName>
        <fullName evidence="2">Glycosyltransferase</fullName>
    </submittedName>
</protein>
<dbReference type="GO" id="GO:0016740">
    <property type="term" value="F:transferase activity"/>
    <property type="evidence" value="ECO:0007669"/>
    <property type="project" value="UniProtKB-KW"/>
</dbReference>
<dbReference type="InterPro" id="IPR050834">
    <property type="entry name" value="Glycosyltransf_2"/>
</dbReference>
<evidence type="ECO:0000259" key="1">
    <source>
        <dbReference type="Pfam" id="PF00535"/>
    </source>
</evidence>
<dbReference type="AlphaFoldDB" id="A0A5Q2FA93"/>
<name>A0A5Q2FA93_9ACTN</name>
<dbReference type="Gene3D" id="3.90.550.10">
    <property type="entry name" value="Spore Coat Polysaccharide Biosynthesis Protein SpsA, Chain A"/>
    <property type="match status" value="1"/>
</dbReference>
<dbReference type="InterPro" id="IPR029044">
    <property type="entry name" value="Nucleotide-diphossugar_trans"/>
</dbReference>
<evidence type="ECO:0000313" key="2">
    <source>
        <dbReference type="EMBL" id="QGF23890.1"/>
    </source>
</evidence>
<keyword evidence="2" id="KW-0808">Transferase</keyword>
<dbReference type="SUPFAM" id="SSF53448">
    <property type="entry name" value="Nucleotide-diphospho-sugar transferases"/>
    <property type="match status" value="1"/>
</dbReference>
<gene>
    <name evidence="2" type="ORF">Rai3103_09600</name>
</gene>
<dbReference type="Pfam" id="PF00535">
    <property type="entry name" value="Glycos_transf_2"/>
    <property type="match status" value="1"/>
</dbReference>
<dbReference type="Proteomes" id="UP000386847">
    <property type="component" value="Chromosome"/>
</dbReference>
<accession>A0A5Q2FA93</accession>
<reference evidence="2 3" key="1">
    <citation type="submission" date="2019-10" db="EMBL/GenBank/DDBJ databases">
        <title>Genomic analysis of Raineyella sp. CBA3103.</title>
        <authorList>
            <person name="Roh S.W."/>
        </authorList>
    </citation>
    <scope>NUCLEOTIDE SEQUENCE [LARGE SCALE GENOMIC DNA]</scope>
    <source>
        <strain evidence="2 3">CBA3103</strain>
    </source>
</reference>
<organism evidence="2 3">
    <name type="scientific">Raineyella fluvialis</name>
    <dbReference type="NCBI Taxonomy" id="2662261"/>
    <lineage>
        <taxon>Bacteria</taxon>
        <taxon>Bacillati</taxon>
        <taxon>Actinomycetota</taxon>
        <taxon>Actinomycetes</taxon>
        <taxon>Propionibacteriales</taxon>
        <taxon>Propionibacteriaceae</taxon>
        <taxon>Raineyella</taxon>
    </lineage>
</organism>
<proteinExistence type="predicted"/>
<sequence>MPGTNSAGDDQVPVSIVIPCYNNDPSHLAQAVGSALAQDHPCVDVVVVDDGSTRPATIEALNGLEGVTLIRQSNRGPAAARNSGIRAARGCVVIPLDADDWIDPQYAGEAAVKLATEEVTVAYPRLKAFEGSSYELGLRGQIPLLDFMRTSAIPVASAFRKSDWQRCGGYDESLLEGHEDHEFWIRLLVVSGGVAAPVPTSVFHYRERRGSRSKERPFEDDLARTRHRVVANSTPETMELLLRASWDYMDKQQAELTGLRQDWLYVRPRLGAVRRWLQRIVRPEALRGLRRTASRSRDDR</sequence>
<dbReference type="GO" id="GO:0044010">
    <property type="term" value="P:single-species biofilm formation"/>
    <property type="evidence" value="ECO:0007669"/>
    <property type="project" value="TreeGrafter"/>
</dbReference>
<keyword evidence="3" id="KW-1185">Reference proteome</keyword>
<dbReference type="CDD" id="cd00761">
    <property type="entry name" value="Glyco_tranf_GTA_type"/>
    <property type="match status" value="1"/>
</dbReference>